<comment type="function">
    <text evidence="5 7">Participates in transcription elongation, termination and antitermination.</text>
</comment>
<keyword evidence="3 5" id="KW-0805">Transcription regulation</keyword>
<dbReference type="InterPro" id="IPR036735">
    <property type="entry name" value="NGN_dom_sf"/>
</dbReference>
<feature type="domain" description="NusG-like N-terminal" evidence="8">
    <location>
        <begin position="7"/>
        <end position="122"/>
    </location>
</feature>
<proteinExistence type="inferred from homology"/>
<evidence type="ECO:0000256" key="1">
    <source>
        <dbReference type="ARBA" id="ARBA00022472"/>
    </source>
</evidence>
<evidence type="ECO:0000259" key="8">
    <source>
        <dbReference type="SMART" id="SM00738"/>
    </source>
</evidence>
<dbReference type="NCBIfam" id="TIGR00922">
    <property type="entry name" value="nusG"/>
    <property type="match status" value="1"/>
</dbReference>
<comment type="similarity">
    <text evidence="5 7">Belongs to the NusG family.</text>
</comment>
<dbReference type="PANTHER" id="PTHR30265:SF2">
    <property type="entry name" value="TRANSCRIPTION TERMINATION_ANTITERMINATION PROTEIN NUSG"/>
    <property type="match status" value="1"/>
</dbReference>
<dbReference type="InterPro" id="IPR005824">
    <property type="entry name" value="KOW"/>
</dbReference>
<reference evidence="10 11" key="1">
    <citation type="journal article" date="2011" name="J. Bacteriol.">
        <title>Genome sequence of Chthoniobacter flavus Ellin428, an aerobic heterotrophic soil bacterium.</title>
        <authorList>
            <person name="Kant R."/>
            <person name="van Passel M.W."/>
            <person name="Palva A."/>
            <person name="Lucas S."/>
            <person name="Lapidus A."/>
            <person name="Glavina Del Rio T."/>
            <person name="Dalin E."/>
            <person name="Tice H."/>
            <person name="Bruce D."/>
            <person name="Goodwin L."/>
            <person name="Pitluck S."/>
            <person name="Larimer F.W."/>
            <person name="Land M.L."/>
            <person name="Hauser L."/>
            <person name="Sangwan P."/>
            <person name="de Vos W.M."/>
            <person name="Janssen P.H."/>
            <person name="Smidt H."/>
        </authorList>
    </citation>
    <scope>NUCLEOTIDE SEQUENCE [LARGE SCALE GENOMIC DNA]</scope>
    <source>
        <strain evidence="10 11">Ellin428</strain>
    </source>
</reference>
<dbReference type="SMART" id="SM00738">
    <property type="entry name" value="NGN"/>
    <property type="match status" value="1"/>
</dbReference>
<keyword evidence="11" id="KW-1185">Reference proteome</keyword>
<dbReference type="RefSeq" id="WP_006982953.1">
    <property type="nucleotide sequence ID" value="NZ_ABVL01000027.1"/>
</dbReference>
<dbReference type="Pfam" id="PF02357">
    <property type="entry name" value="NusG"/>
    <property type="match status" value="1"/>
</dbReference>
<evidence type="ECO:0000256" key="3">
    <source>
        <dbReference type="ARBA" id="ARBA00023015"/>
    </source>
</evidence>
<dbReference type="Gene3D" id="2.30.30.30">
    <property type="match status" value="1"/>
</dbReference>
<dbReference type="PRINTS" id="PR00338">
    <property type="entry name" value="NUSGTNSCPFCT"/>
</dbReference>
<dbReference type="CDD" id="cd09891">
    <property type="entry name" value="NGN_Bact_1"/>
    <property type="match status" value="1"/>
</dbReference>
<organism evidence="10 11">
    <name type="scientific">Chthoniobacter flavus Ellin428</name>
    <dbReference type="NCBI Taxonomy" id="497964"/>
    <lineage>
        <taxon>Bacteria</taxon>
        <taxon>Pseudomonadati</taxon>
        <taxon>Verrucomicrobiota</taxon>
        <taxon>Spartobacteria</taxon>
        <taxon>Chthoniobacterales</taxon>
        <taxon>Chthoniobacteraceae</taxon>
        <taxon>Chthoniobacter</taxon>
    </lineage>
</organism>
<dbReference type="SUPFAM" id="SSF82679">
    <property type="entry name" value="N-utilization substance G protein NusG, N-terminal domain"/>
    <property type="match status" value="1"/>
</dbReference>
<dbReference type="InterPro" id="IPR006645">
    <property type="entry name" value="NGN-like_dom"/>
</dbReference>
<keyword evidence="1 5" id="KW-0806">Transcription termination</keyword>
<dbReference type="Proteomes" id="UP000005824">
    <property type="component" value="Unassembled WGS sequence"/>
</dbReference>
<dbReference type="Pfam" id="PF00467">
    <property type="entry name" value="KOW"/>
    <property type="match status" value="1"/>
</dbReference>
<dbReference type="GO" id="GO:0032784">
    <property type="term" value="P:regulation of DNA-templated transcription elongation"/>
    <property type="evidence" value="ECO:0007669"/>
    <property type="project" value="InterPro"/>
</dbReference>
<dbReference type="AlphaFoldDB" id="B4D9P2"/>
<gene>
    <name evidence="5" type="primary">nusG</name>
    <name evidence="10" type="ORF">CfE428DRAFT_5632</name>
</gene>
<feature type="domain" description="KOW" evidence="9">
    <location>
        <begin position="134"/>
        <end position="161"/>
    </location>
</feature>
<evidence type="ECO:0000256" key="7">
    <source>
        <dbReference type="RuleBase" id="RU000538"/>
    </source>
</evidence>
<dbReference type="InterPro" id="IPR001062">
    <property type="entry name" value="Transcrpt_antiterm_NusG"/>
</dbReference>
<dbReference type="InterPro" id="IPR047050">
    <property type="entry name" value="NGN"/>
</dbReference>
<evidence type="ECO:0000256" key="2">
    <source>
        <dbReference type="ARBA" id="ARBA00022814"/>
    </source>
</evidence>
<evidence type="ECO:0000259" key="9">
    <source>
        <dbReference type="SMART" id="SM00739"/>
    </source>
</evidence>
<evidence type="ECO:0000313" key="11">
    <source>
        <dbReference type="Proteomes" id="UP000005824"/>
    </source>
</evidence>
<dbReference type="GO" id="GO:0006354">
    <property type="term" value="P:DNA-templated transcription elongation"/>
    <property type="evidence" value="ECO:0007669"/>
    <property type="project" value="UniProtKB-UniRule"/>
</dbReference>
<dbReference type="GO" id="GO:0006353">
    <property type="term" value="P:DNA-templated transcription termination"/>
    <property type="evidence" value="ECO:0007669"/>
    <property type="project" value="UniProtKB-UniRule"/>
</dbReference>
<evidence type="ECO:0000313" key="10">
    <source>
        <dbReference type="EMBL" id="EDY16823.1"/>
    </source>
</evidence>
<dbReference type="STRING" id="497964.CfE428DRAFT_5632"/>
<dbReference type="CDD" id="cd06091">
    <property type="entry name" value="KOW_NusG"/>
    <property type="match status" value="1"/>
</dbReference>
<dbReference type="InterPro" id="IPR043425">
    <property type="entry name" value="NusG-like"/>
</dbReference>
<dbReference type="GO" id="GO:0005829">
    <property type="term" value="C:cytosol"/>
    <property type="evidence" value="ECO:0007669"/>
    <property type="project" value="TreeGrafter"/>
</dbReference>
<accession>B4D9P2</accession>
<sequence>MTEEEKRAQWYAVQVLAGQENKVLDNLTKRIKTEEMSDFVYEVIVPTERVSEVKRGKKTETVRKLMPGYVLVNMWLLDENRQPVDRTWYFIRETTGVIGFAGNKERPIPMRPSEVEAVLAQVRGTEEKAKPKIEFNVGETVKVSDGPFQNQSGTVTEIDPDRGKIRVSISIFGREAIAELEYWQIERT</sequence>
<evidence type="ECO:0000256" key="4">
    <source>
        <dbReference type="ARBA" id="ARBA00023163"/>
    </source>
</evidence>
<dbReference type="InParanoid" id="B4D9P2"/>
<dbReference type="SUPFAM" id="SSF50104">
    <property type="entry name" value="Translation proteins SH3-like domain"/>
    <property type="match status" value="1"/>
</dbReference>
<dbReference type="GO" id="GO:0031564">
    <property type="term" value="P:transcription antitermination"/>
    <property type="evidence" value="ECO:0007669"/>
    <property type="project" value="UniProtKB-UniRule"/>
</dbReference>
<dbReference type="PANTHER" id="PTHR30265">
    <property type="entry name" value="RHO-INTERACTING TRANSCRIPTION TERMINATION FACTOR NUSG"/>
    <property type="match status" value="1"/>
</dbReference>
<dbReference type="SMART" id="SM00739">
    <property type="entry name" value="KOW"/>
    <property type="match status" value="1"/>
</dbReference>
<comment type="caution">
    <text evidence="10">The sequence shown here is derived from an EMBL/GenBank/DDBJ whole genome shotgun (WGS) entry which is preliminary data.</text>
</comment>
<dbReference type="FunCoup" id="B4D9P2">
    <property type="interactions" value="497"/>
</dbReference>
<dbReference type="Gene3D" id="3.30.70.940">
    <property type="entry name" value="NusG, N-terminal domain"/>
    <property type="match status" value="1"/>
</dbReference>
<dbReference type="InterPro" id="IPR008991">
    <property type="entry name" value="Translation_prot_SH3-like_sf"/>
</dbReference>
<evidence type="ECO:0000256" key="6">
    <source>
        <dbReference type="NCBIfam" id="TIGR00922"/>
    </source>
</evidence>
<dbReference type="eggNOG" id="COG0250">
    <property type="taxonomic scope" value="Bacteria"/>
</dbReference>
<name>B4D9P2_9BACT</name>
<evidence type="ECO:0000256" key="5">
    <source>
        <dbReference type="HAMAP-Rule" id="MF_00948"/>
    </source>
</evidence>
<dbReference type="InterPro" id="IPR014722">
    <property type="entry name" value="Rib_uL2_dom2"/>
</dbReference>
<dbReference type="HAMAP" id="MF_00948">
    <property type="entry name" value="NusG"/>
    <property type="match status" value="1"/>
</dbReference>
<keyword evidence="2 5" id="KW-0889">Transcription antitermination</keyword>
<dbReference type="EMBL" id="ABVL01000027">
    <property type="protein sequence ID" value="EDY16823.1"/>
    <property type="molecule type" value="Genomic_DNA"/>
</dbReference>
<protein>
    <recommendedName>
        <fullName evidence="5 6">Transcription termination/antitermination protein NusG</fullName>
    </recommendedName>
</protein>
<keyword evidence="4 5" id="KW-0804">Transcription</keyword>